<dbReference type="Pfam" id="PF00076">
    <property type="entry name" value="RRM_1"/>
    <property type="match status" value="1"/>
</dbReference>
<dbReference type="CDD" id="cd12635">
    <property type="entry name" value="RRM2_CELF3_4_5_6"/>
    <property type="match status" value="1"/>
</dbReference>
<evidence type="ECO:0000256" key="2">
    <source>
        <dbReference type="ARBA" id="ARBA00022884"/>
    </source>
</evidence>
<dbReference type="GO" id="GO:0003723">
    <property type="term" value="F:RNA binding"/>
    <property type="evidence" value="ECO:0007669"/>
    <property type="project" value="UniProtKB-UniRule"/>
</dbReference>
<protein>
    <submittedName>
        <fullName evidence="6">CUGBP Elav-like family member 5</fullName>
    </submittedName>
</protein>
<evidence type="ECO:0000259" key="5">
    <source>
        <dbReference type="PROSITE" id="PS50102"/>
    </source>
</evidence>
<dbReference type="SUPFAM" id="SSF54928">
    <property type="entry name" value="RNA-binding domain, RBD"/>
    <property type="match status" value="1"/>
</dbReference>
<dbReference type="PANTHER" id="PTHR24012">
    <property type="entry name" value="RNA BINDING PROTEIN"/>
    <property type="match status" value="1"/>
</dbReference>
<dbReference type="PROSITE" id="PS50102">
    <property type="entry name" value="RRM"/>
    <property type="match status" value="1"/>
</dbReference>
<sequence length="505" mass="53718">MDASLARVSRPVGKAKRGSTGCGWSGLGASAFQWGNRRGLPTWLLRATLGPLLPHRHHCRADPGGGRGHPGGGRGLPVGGRRSQALQWVGEMGSRYPGLENGVGVEGAVMGAGSLPMVPLPRSLPQLIHLQKIIFKYLFCARQELGSPLRGGFHGNNNCQLPCGESALPWQPHPHLPKVLGRGEEMARPIQVKPADSESRGGRDRKLFVGMLNKQQSEEDVLRLFQPFGVIDECTVLRGPDGSSKGCAFVKFSSHTEAQAAIHALHGSQTMPGASSSLVVKFADTDKERTLRRMQQMVGQLGILTPSLTLPFSPYSAYAQALMQQQTTVLSTSGSYLSPGVAFSPCHIQQIGAVSLNGLPATPIAPASGLHSPPLLGTAAVPGLVAPITNGFAGVVPFPGGHPALETVYANGLVPYPAQSPTVAETLHPAFSGVQQYTAMYPTAAITPIAHSVPQPPPLLQQQQREGVWRHGADADVPALRQYHLLQGVYGSGHQPEQVFWLREL</sequence>
<evidence type="ECO:0000313" key="7">
    <source>
        <dbReference type="Proteomes" id="UP000694570"/>
    </source>
</evidence>
<keyword evidence="2 3" id="KW-0694">RNA-binding</keyword>
<feature type="region of interest" description="Disordered" evidence="4">
    <location>
        <begin position="1"/>
        <end position="20"/>
    </location>
</feature>
<evidence type="ECO:0000256" key="3">
    <source>
        <dbReference type="PROSITE-ProRule" id="PRU00176"/>
    </source>
</evidence>
<evidence type="ECO:0000256" key="1">
    <source>
        <dbReference type="ARBA" id="ARBA00022737"/>
    </source>
</evidence>
<keyword evidence="1" id="KW-0677">Repeat</keyword>
<accession>A0A8D0VR19</accession>
<dbReference type="InterPro" id="IPR012677">
    <property type="entry name" value="Nucleotide-bd_a/b_plait_sf"/>
</dbReference>
<dbReference type="Ensembl" id="ENSSSCT00030022365.1">
    <property type="protein sequence ID" value="ENSSSCP00030010077.1"/>
    <property type="gene ID" value="ENSSSCG00030016137.1"/>
</dbReference>
<dbReference type="FunFam" id="3.30.70.330:FF:000007">
    <property type="entry name" value="CUGBP Elav-like family member 4 isoform 3"/>
    <property type="match status" value="1"/>
</dbReference>
<evidence type="ECO:0000256" key="4">
    <source>
        <dbReference type="SAM" id="MobiDB-lite"/>
    </source>
</evidence>
<dbReference type="SMART" id="SM00360">
    <property type="entry name" value="RRM"/>
    <property type="match status" value="1"/>
</dbReference>
<dbReference type="InterPro" id="IPR000504">
    <property type="entry name" value="RRM_dom"/>
</dbReference>
<feature type="compositionally biased region" description="Gly residues" evidence="4">
    <location>
        <begin position="63"/>
        <end position="78"/>
    </location>
</feature>
<dbReference type="AlphaFoldDB" id="A0A8D0VR19"/>
<name>A0A8D0VR19_PIG</name>
<dbReference type="Proteomes" id="UP000694570">
    <property type="component" value="Unplaced"/>
</dbReference>
<proteinExistence type="predicted"/>
<evidence type="ECO:0000313" key="6">
    <source>
        <dbReference type="Ensembl" id="ENSSSCP00030010077.1"/>
    </source>
</evidence>
<feature type="region of interest" description="Disordered" evidence="4">
    <location>
        <begin position="57"/>
        <end position="78"/>
    </location>
</feature>
<organism evidence="6 7">
    <name type="scientific">Sus scrofa</name>
    <name type="common">Pig</name>
    <dbReference type="NCBI Taxonomy" id="9823"/>
    <lineage>
        <taxon>Eukaryota</taxon>
        <taxon>Metazoa</taxon>
        <taxon>Chordata</taxon>
        <taxon>Craniata</taxon>
        <taxon>Vertebrata</taxon>
        <taxon>Euteleostomi</taxon>
        <taxon>Mammalia</taxon>
        <taxon>Eutheria</taxon>
        <taxon>Laurasiatheria</taxon>
        <taxon>Artiodactyla</taxon>
        <taxon>Suina</taxon>
        <taxon>Suidae</taxon>
        <taxon>Sus</taxon>
    </lineage>
</organism>
<feature type="domain" description="RRM" evidence="5">
    <location>
        <begin position="205"/>
        <end position="285"/>
    </location>
</feature>
<dbReference type="InterPro" id="IPR035979">
    <property type="entry name" value="RBD_domain_sf"/>
</dbReference>
<dbReference type="Gene3D" id="3.30.70.330">
    <property type="match status" value="1"/>
</dbReference>
<reference evidence="6" key="1">
    <citation type="submission" date="2025-08" db="UniProtKB">
        <authorList>
            <consortium name="Ensembl"/>
        </authorList>
    </citation>
    <scope>IDENTIFICATION</scope>
</reference>